<evidence type="ECO:0000313" key="5">
    <source>
        <dbReference type="EMBL" id="KAK0475412.1"/>
    </source>
</evidence>
<dbReference type="GO" id="GO:0004197">
    <property type="term" value="F:cysteine-type endopeptidase activity"/>
    <property type="evidence" value="ECO:0007669"/>
    <property type="project" value="InterPro"/>
</dbReference>
<comment type="caution">
    <text evidence="5">The sequence shown here is derived from an EMBL/GenBank/DDBJ whole genome shotgun (WGS) entry which is preliminary data.</text>
</comment>
<keyword evidence="2" id="KW-0053">Apoptosis</keyword>
<evidence type="ECO:0000259" key="4">
    <source>
        <dbReference type="Pfam" id="PF00656"/>
    </source>
</evidence>
<dbReference type="AlphaFoldDB" id="A0AA39P0Q7"/>
<sequence>MMMWDLYIDRRASLEPSFGMPFPSLQTVVDSHTFFINSPTDHCSYYDPVYPLFSLETNSHPVLTRGRLKACQYPRRLHHHNKYYHHYDGGGRHHNHSESRHPLQIVTGFPQIHPRRAYRVGVNDCYGEFDERKFAPTVREYSPHVYPEQIGRKKALCIGINYAGHQTLENSQALGELSGCIKDAVQISSFLSEHWDSSSRGAVKIKVLRDDSKNDKEMPTKSNIIKAMRWLVKGARREDSLVFHYSGHGGQIKDQNGDEPDGYDEVIYPVDDGYIVDDDMHKLMVKPLPTGCRLTALFDCCHSGSALDLPYVWDDFGGLFRGGSVTRKWIRRKSTQASVISLSSAKDDRVSMDTPQGGAMSDAFIMSLKHDAYQTYVRFFASINEIMTRKHKQTPQLCCSSNIDTNGRFVL</sequence>
<proteinExistence type="inferred from homology"/>
<evidence type="ECO:0000256" key="3">
    <source>
        <dbReference type="ARBA" id="ARBA00022807"/>
    </source>
</evidence>
<comment type="similarity">
    <text evidence="1">Belongs to the peptidase C14B family.</text>
</comment>
<feature type="domain" description="Peptidase C14 caspase" evidence="4">
    <location>
        <begin position="152"/>
        <end position="402"/>
    </location>
</feature>
<dbReference type="PANTHER" id="PTHR48104">
    <property type="entry name" value="METACASPASE-4"/>
    <property type="match status" value="1"/>
</dbReference>
<dbReference type="InterPro" id="IPR029030">
    <property type="entry name" value="Caspase-like_dom_sf"/>
</dbReference>
<dbReference type="InterPro" id="IPR050452">
    <property type="entry name" value="Metacaspase"/>
</dbReference>
<keyword evidence="3" id="KW-0788">Thiol protease</keyword>
<dbReference type="SUPFAM" id="SSF52129">
    <property type="entry name" value="Caspase-like"/>
    <property type="match status" value="1"/>
</dbReference>
<dbReference type="PANTHER" id="PTHR48104:SF30">
    <property type="entry name" value="METACASPASE-1"/>
    <property type="match status" value="1"/>
</dbReference>
<keyword evidence="6" id="KW-1185">Reference proteome</keyword>
<accession>A0AA39P0Q7</accession>
<keyword evidence="3" id="KW-0378">Hydrolase</keyword>
<dbReference type="GO" id="GO:0006508">
    <property type="term" value="P:proteolysis"/>
    <property type="evidence" value="ECO:0007669"/>
    <property type="project" value="InterPro"/>
</dbReference>
<name>A0AA39P0Q7_9AGAR</name>
<evidence type="ECO:0000256" key="2">
    <source>
        <dbReference type="ARBA" id="ARBA00022703"/>
    </source>
</evidence>
<organism evidence="5 6">
    <name type="scientific">Armillaria novae-zelandiae</name>
    <dbReference type="NCBI Taxonomy" id="153914"/>
    <lineage>
        <taxon>Eukaryota</taxon>
        <taxon>Fungi</taxon>
        <taxon>Dikarya</taxon>
        <taxon>Basidiomycota</taxon>
        <taxon>Agaricomycotina</taxon>
        <taxon>Agaricomycetes</taxon>
        <taxon>Agaricomycetidae</taxon>
        <taxon>Agaricales</taxon>
        <taxon>Marasmiineae</taxon>
        <taxon>Physalacriaceae</taxon>
        <taxon>Armillaria</taxon>
    </lineage>
</organism>
<dbReference type="InterPro" id="IPR011600">
    <property type="entry name" value="Pept_C14_caspase"/>
</dbReference>
<dbReference type="Pfam" id="PF00656">
    <property type="entry name" value="Peptidase_C14"/>
    <property type="match status" value="1"/>
</dbReference>
<dbReference type="GO" id="GO:0005737">
    <property type="term" value="C:cytoplasm"/>
    <property type="evidence" value="ECO:0007669"/>
    <property type="project" value="TreeGrafter"/>
</dbReference>
<dbReference type="Proteomes" id="UP001175227">
    <property type="component" value="Unassembled WGS sequence"/>
</dbReference>
<dbReference type="GO" id="GO:0006915">
    <property type="term" value="P:apoptotic process"/>
    <property type="evidence" value="ECO:0007669"/>
    <property type="project" value="UniProtKB-KW"/>
</dbReference>
<reference evidence="5" key="1">
    <citation type="submission" date="2023-06" db="EMBL/GenBank/DDBJ databases">
        <authorList>
            <consortium name="Lawrence Berkeley National Laboratory"/>
            <person name="Ahrendt S."/>
            <person name="Sahu N."/>
            <person name="Indic B."/>
            <person name="Wong-Bajracharya J."/>
            <person name="Merenyi Z."/>
            <person name="Ke H.-M."/>
            <person name="Monk M."/>
            <person name="Kocsube S."/>
            <person name="Drula E."/>
            <person name="Lipzen A."/>
            <person name="Balint B."/>
            <person name="Henrissat B."/>
            <person name="Andreopoulos B."/>
            <person name="Martin F.M."/>
            <person name="Harder C.B."/>
            <person name="Rigling D."/>
            <person name="Ford K.L."/>
            <person name="Foster G.D."/>
            <person name="Pangilinan J."/>
            <person name="Papanicolaou A."/>
            <person name="Barry K."/>
            <person name="LaButti K."/>
            <person name="Viragh M."/>
            <person name="Koriabine M."/>
            <person name="Yan M."/>
            <person name="Riley R."/>
            <person name="Champramary S."/>
            <person name="Plett K.L."/>
            <person name="Tsai I.J."/>
            <person name="Slot J."/>
            <person name="Sipos G."/>
            <person name="Plett J."/>
            <person name="Nagy L.G."/>
            <person name="Grigoriev I.V."/>
        </authorList>
    </citation>
    <scope>NUCLEOTIDE SEQUENCE</scope>
    <source>
        <strain evidence="5">ICMP 16352</strain>
    </source>
</reference>
<protein>
    <submittedName>
        <fullName evidence="5">Caspase domain-containing protein</fullName>
    </submittedName>
</protein>
<dbReference type="EMBL" id="JAUEPR010000023">
    <property type="protein sequence ID" value="KAK0475412.1"/>
    <property type="molecule type" value="Genomic_DNA"/>
</dbReference>
<evidence type="ECO:0000256" key="1">
    <source>
        <dbReference type="ARBA" id="ARBA00009005"/>
    </source>
</evidence>
<evidence type="ECO:0000313" key="6">
    <source>
        <dbReference type="Proteomes" id="UP001175227"/>
    </source>
</evidence>
<dbReference type="Gene3D" id="3.40.50.12660">
    <property type="match status" value="1"/>
</dbReference>
<gene>
    <name evidence="5" type="ORF">IW261DRAFT_1493965</name>
</gene>
<keyword evidence="3" id="KW-0645">Protease</keyword>